<dbReference type="PANTHER" id="PTHR34614:SF2">
    <property type="entry name" value="TRANSPOSASE IS4-LIKE DOMAIN-CONTAINING PROTEIN"/>
    <property type="match status" value="1"/>
</dbReference>
<dbReference type="InterPro" id="IPR012337">
    <property type="entry name" value="RNaseH-like_sf"/>
</dbReference>
<feature type="non-terminal residue" evidence="2">
    <location>
        <position position="514"/>
    </location>
</feature>
<dbReference type="SUPFAM" id="SSF53098">
    <property type="entry name" value="Ribonuclease H-like"/>
    <property type="match status" value="1"/>
</dbReference>
<dbReference type="InterPro" id="IPR047654">
    <property type="entry name" value="IS1634_transpos"/>
</dbReference>
<dbReference type="NCBIfam" id="NF033559">
    <property type="entry name" value="transpos_IS1634"/>
    <property type="match status" value="1"/>
</dbReference>
<comment type="caution">
    <text evidence="2">The sequence shown here is derived from an EMBL/GenBank/DDBJ whole genome shotgun (WGS) entry which is preliminary data.</text>
</comment>
<dbReference type="EMBL" id="JBHSHE010000122">
    <property type="protein sequence ID" value="MFC4718155.1"/>
    <property type="molecule type" value="Genomic_DNA"/>
</dbReference>
<dbReference type="RefSeq" id="WP_382412687.1">
    <property type="nucleotide sequence ID" value="NZ_JBHSHE010000122.1"/>
</dbReference>
<dbReference type="InterPro" id="IPR002559">
    <property type="entry name" value="Transposase_11"/>
</dbReference>
<feature type="domain" description="Transposase IS4-like" evidence="1">
    <location>
        <begin position="201"/>
        <end position="472"/>
    </location>
</feature>
<evidence type="ECO:0000313" key="3">
    <source>
        <dbReference type="Proteomes" id="UP001595884"/>
    </source>
</evidence>
<dbReference type="Proteomes" id="UP001595884">
    <property type="component" value="Unassembled WGS sequence"/>
</dbReference>
<protein>
    <submittedName>
        <fullName evidence="2">IS1634 family transposase</fullName>
    </submittedName>
</protein>
<evidence type="ECO:0000313" key="2">
    <source>
        <dbReference type="EMBL" id="MFC4718155.1"/>
    </source>
</evidence>
<accession>A0ABV9MS91</accession>
<reference evidence="3" key="1">
    <citation type="journal article" date="2019" name="Int. J. Syst. Evol. Microbiol.">
        <title>The Global Catalogue of Microorganisms (GCM) 10K type strain sequencing project: providing services to taxonomists for standard genome sequencing and annotation.</title>
        <authorList>
            <consortium name="The Broad Institute Genomics Platform"/>
            <consortium name="The Broad Institute Genome Sequencing Center for Infectious Disease"/>
            <person name="Wu L."/>
            <person name="Ma J."/>
        </authorList>
    </citation>
    <scope>NUCLEOTIDE SEQUENCE [LARGE SCALE GENOMIC DNA]</scope>
    <source>
        <strain evidence="3">CGMCC 1.12849</strain>
    </source>
</reference>
<proteinExistence type="predicted"/>
<dbReference type="Pfam" id="PF01609">
    <property type="entry name" value="DDE_Tnp_1"/>
    <property type="match status" value="1"/>
</dbReference>
<gene>
    <name evidence="2" type="ORF">ACFO7V_18730</name>
</gene>
<organism evidence="2 3">
    <name type="scientific">Glutamicibacter bergerei</name>
    <dbReference type="NCBI Taxonomy" id="256702"/>
    <lineage>
        <taxon>Bacteria</taxon>
        <taxon>Bacillati</taxon>
        <taxon>Actinomycetota</taxon>
        <taxon>Actinomycetes</taxon>
        <taxon>Micrococcales</taxon>
        <taxon>Micrococcaceae</taxon>
        <taxon>Glutamicibacter</taxon>
    </lineage>
</organism>
<dbReference type="PANTHER" id="PTHR34614">
    <property type="match status" value="1"/>
</dbReference>
<sequence>MGSRFIRKVRTASGAIAVQIVEKNGRTVIGIEHLGSANTDEDLAVLLASAKERLLPGQDTLDFSVEQKPVAMGDLPNWTAQELPAETRSAGRPRSAPVAADAKVIASPATELWEILEAAYDRLGFNILDDTAFKAMVLARLIEPTSKAQSIRVLQQIDAPHPSLRTLFRSLGACIEKDYRDQLAKGMVAYRSATAGLASLVMYDVTTLHFEAKDEDKLRKVGMSKERRVDPQIQVGLLVDPAGFPLELHMFEGNKAETTTIIPVLQAFQARHGITDLVVVADAGMLSANNLNAIEDAGFKFIVGSRLTKAPYDLQEHFDTKGNRFTNGQVLESTRVMGTGKNARERRIVYQWSAKRFARDNRNINLMERKALAVAEGKSPMKKVRFLKVSGAEKELDEKVIERARMLAGLKGYVTNMLVDSVPATLVISAYHDLWQVEASFRMTKSDLRARPIFHREKDSIDAHLTVVFAALAIGRHLQELSGVPLKRLITDLKAIRSAKVLINGQVLTFAAQV</sequence>
<keyword evidence="3" id="KW-1185">Reference proteome</keyword>
<name>A0ABV9MS91_9MICC</name>
<evidence type="ECO:0000259" key="1">
    <source>
        <dbReference type="Pfam" id="PF01609"/>
    </source>
</evidence>